<sequence>MNPTTNGELLPQISAPKGIVHHFEQLREEILNLMQSDVANKDLVQRLNDDLSVYKQAFFDLKSKHDLLQQDMDRQREYIASQLKGHRVIVLVDGDGAIFTTQLISQGQAGGHQAAEKLADSIAQYLGTTNGLHQYQLWVYVFLNKRGLIDVLGRMGYPVARARLEEFMVGFNQAADHFILVDVGSAKEAADAKIKALLEDEIKLPQTEKIIFGGCHDNGYVTTLRTQLTAGFKHKLILLRSYTEMAAGINELELPSFTIPDLFLPQKLGTGNPSSPKMAAALTASNPTSGISNSSVNDGGPFTPKQIAVPVEEEFEALPFANADSEVVTKERRSPISYSSALQKSIKRLSTPELDSGSSSDDVESVPSRRSSVASSTGRRINPNISLSKHKPPPCTLYYLSTCKHGNECKYAHDYDLRPEHYAEIRVNAKKSPCPAKNKAISSATLRRNTDLENRVAELEVELLVWKRAHSVVIEASERQVKAHNVQIATLNRQIASLDYFKNNQSALILCIINGDELIFNREYFSQGYLGGRAAAQRLTQAIAEQLSNEEFHVYGHLSFWTTIFFNKAEIAEDLASNNFCTHDQYQAFLAGLSQASPRFSLVDVAHTKETTEAKIKEYLQTYIYFPQTLRIYFGGYDPSPYLSLLNSLEKEQLLGKISVISHSQDQDMNGERQSLLVLPRLVIDGLFHVEKLVRLPKKLAPLSTGSYSSVTSNGLISPESPGSSLGRPIDPSLPLHKRMGHPMTLYNNLDAPSFIENPPPCNEHYLMSCSKGAGTCKYSHDYVLTPEQLVSLANNAKKAPCNWLKNGEREFNVPTVTNVVGGMFAQMDRSVST</sequence>
<feature type="region of interest" description="Disordered" evidence="3">
    <location>
        <begin position="349"/>
        <end position="388"/>
    </location>
</feature>
<protein>
    <recommendedName>
        <fullName evidence="4">C3H1-type domain-containing protein</fullName>
    </recommendedName>
</protein>
<keyword evidence="6" id="KW-1185">Reference proteome</keyword>
<keyword evidence="1" id="KW-0479">Metal-binding</keyword>
<feature type="domain" description="C3H1-type" evidence="4">
    <location>
        <begin position="756"/>
        <end position="784"/>
    </location>
</feature>
<proteinExistence type="predicted"/>
<evidence type="ECO:0000259" key="4">
    <source>
        <dbReference type="PROSITE" id="PS50103"/>
    </source>
</evidence>
<dbReference type="Pfam" id="PF25540">
    <property type="entry name" value="DUF7923"/>
    <property type="match status" value="2"/>
</dbReference>
<dbReference type="OrthoDB" id="2270193at2759"/>
<dbReference type="PROSITE" id="PS50103">
    <property type="entry name" value="ZF_C3H1"/>
    <property type="match status" value="2"/>
</dbReference>
<gene>
    <name evidence="5" type="ORF">CVT24_008712</name>
</gene>
<dbReference type="PANTHER" id="PTHR37543:SF1">
    <property type="entry name" value="CCCH ZINC FINGER DNA BINDING PROTEIN (AFU_ORTHOLOGUE AFUA_5G12760)"/>
    <property type="match status" value="1"/>
</dbReference>
<evidence type="ECO:0000313" key="6">
    <source>
        <dbReference type="Proteomes" id="UP000284842"/>
    </source>
</evidence>
<feature type="domain" description="C3H1-type" evidence="4">
    <location>
        <begin position="389"/>
        <end position="416"/>
    </location>
</feature>
<dbReference type="EMBL" id="NHTK01006035">
    <property type="protein sequence ID" value="PPQ66755.1"/>
    <property type="molecule type" value="Genomic_DNA"/>
</dbReference>
<dbReference type="GO" id="GO:0008270">
    <property type="term" value="F:zinc ion binding"/>
    <property type="evidence" value="ECO:0007669"/>
    <property type="project" value="UniProtKB-KW"/>
</dbReference>
<feature type="compositionally biased region" description="Low complexity" evidence="3">
    <location>
        <begin position="355"/>
        <end position="376"/>
    </location>
</feature>
<feature type="coiled-coil region" evidence="2">
    <location>
        <begin position="442"/>
        <end position="494"/>
    </location>
</feature>
<keyword evidence="2" id="KW-0175">Coiled coil</keyword>
<evidence type="ECO:0000256" key="3">
    <source>
        <dbReference type="SAM" id="MobiDB-lite"/>
    </source>
</evidence>
<accession>A0A409VKH0</accession>
<dbReference type="PANTHER" id="PTHR37543">
    <property type="entry name" value="CCCH ZINC FINGER DNA BINDING PROTEIN (AFU_ORTHOLOGUE AFUA_5G12760)"/>
    <property type="match status" value="1"/>
</dbReference>
<name>A0A409VKH0_9AGAR</name>
<dbReference type="AlphaFoldDB" id="A0A409VKH0"/>
<keyword evidence="1" id="KW-0862">Zinc</keyword>
<evidence type="ECO:0000313" key="5">
    <source>
        <dbReference type="EMBL" id="PPQ66755.1"/>
    </source>
</evidence>
<dbReference type="InterPro" id="IPR000571">
    <property type="entry name" value="Znf_CCCH"/>
</dbReference>
<feature type="zinc finger region" description="C3H1-type" evidence="1">
    <location>
        <begin position="389"/>
        <end position="416"/>
    </location>
</feature>
<keyword evidence="1" id="KW-0863">Zinc-finger</keyword>
<comment type="caution">
    <text evidence="5">The sequence shown here is derived from an EMBL/GenBank/DDBJ whole genome shotgun (WGS) entry which is preliminary data.</text>
</comment>
<organism evidence="5 6">
    <name type="scientific">Panaeolus cyanescens</name>
    <dbReference type="NCBI Taxonomy" id="181874"/>
    <lineage>
        <taxon>Eukaryota</taxon>
        <taxon>Fungi</taxon>
        <taxon>Dikarya</taxon>
        <taxon>Basidiomycota</taxon>
        <taxon>Agaricomycotina</taxon>
        <taxon>Agaricomycetes</taxon>
        <taxon>Agaricomycetidae</taxon>
        <taxon>Agaricales</taxon>
        <taxon>Agaricineae</taxon>
        <taxon>Galeropsidaceae</taxon>
        <taxon>Panaeolus</taxon>
    </lineage>
</organism>
<dbReference type="InParanoid" id="A0A409VKH0"/>
<evidence type="ECO:0000256" key="2">
    <source>
        <dbReference type="SAM" id="Coils"/>
    </source>
</evidence>
<dbReference type="InterPro" id="IPR057683">
    <property type="entry name" value="DUF7923"/>
</dbReference>
<evidence type="ECO:0000256" key="1">
    <source>
        <dbReference type="PROSITE-ProRule" id="PRU00723"/>
    </source>
</evidence>
<dbReference type="SMART" id="SM00356">
    <property type="entry name" value="ZnF_C3H1"/>
    <property type="match status" value="2"/>
</dbReference>
<feature type="compositionally biased region" description="Polar residues" evidence="3">
    <location>
        <begin position="377"/>
        <end position="387"/>
    </location>
</feature>
<feature type="zinc finger region" description="C3H1-type" evidence="1">
    <location>
        <begin position="756"/>
        <end position="784"/>
    </location>
</feature>
<reference evidence="5 6" key="1">
    <citation type="journal article" date="2018" name="Evol. Lett.">
        <title>Horizontal gene cluster transfer increased hallucinogenic mushroom diversity.</title>
        <authorList>
            <person name="Reynolds H.T."/>
            <person name="Vijayakumar V."/>
            <person name="Gluck-Thaler E."/>
            <person name="Korotkin H.B."/>
            <person name="Matheny P.B."/>
            <person name="Slot J.C."/>
        </authorList>
    </citation>
    <scope>NUCLEOTIDE SEQUENCE [LARGE SCALE GENOMIC DNA]</scope>
    <source>
        <strain evidence="5 6">2629</strain>
    </source>
</reference>
<dbReference type="STRING" id="181874.A0A409VKH0"/>
<dbReference type="Proteomes" id="UP000284842">
    <property type="component" value="Unassembled WGS sequence"/>
</dbReference>